<dbReference type="Proteomes" id="UP000244855">
    <property type="component" value="Unassembled WGS sequence"/>
</dbReference>
<keyword evidence="2" id="KW-1185">Reference proteome</keyword>
<sequence length="91" mass="9665">MSGPIPFHLSCPLPAALSLLRVPVHLSSATLTTVPPLLGNTYRIAVGRTNPPPPTMPLAACEITHGQKQKKIDSHTLISALTTDYIVCVGR</sequence>
<dbReference type="EMBL" id="KZ805300">
    <property type="protein sequence ID" value="PVI08449.1"/>
    <property type="molecule type" value="Genomic_DNA"/>
</dbReference>
<organism evidence="1 2">
    <name type="scientific">Periconia macrospinosa</name>
    <dbReference type="NCBI Taxonomy" id="97972"/>
    <lineage>
        <taxon>Eukaryota</taxon>
        <taxon>Fungi</taxon>
        <taxon>Dikarya</taxon>
        <taxon>Ascomycota</taxon>
        <taxon>Pezizomycotina</taxon>
        <taxon>Dothideomycetes</taxon>
        <taxon>Pleosporomycetidae</taxon>
        <taxon>Pleosporales</taxon>
        <taxon>Massarineae</taxon>
        <taxon>Periconiaceae</taxon>
        <taxon>Periconia</taxon>
    </lineage>
</organism>
<reference evidence="1 2" key="1">
    <citation type="journal article" date="2018" name="Sci. Rep.">
        <title>Comparative genomics provides insights into the lifestyle and reveals functional heterogeneity of dark septate endophytic fungi.</title>
        <authorList>
            <person name="Knapp D.G."/>
            <person name="Nemeth J.B."/>
            <person name="Barry K."/>
            <person name="Hainaut M."/>
            <person name="Henrissat B."/>
            <person name="Johnson J."/>
            <person name="Kuo A."/>
            <person name="Lim J.H.P."/>
            <person name="Lipzen A."/>
            <person name="Nolan M."/>
            <person name="Ohm R.A."/>
            <person name="Tamas L."/>
            <person name="Grigoriev I.V."/>
            <person name="Spatafora J.W."/>
            <person name="Nagy L.G."/>
            <person name="Kovacs G.M."/>
        </authorList>
    </citation>
    <scope>NUCLEOTIDE SEQUENCE [LARGE SCALE GENOMIC DNA]</scope>
    <source>
        <strain evidence="1 2">DSE2036</strain>
    </source>
</reference>
<proteinExistence type="predicted"/>
<name>A0A2V1EED4_9PLEO</name>
<evidence type="ECO:0000313" key="1">
    <source>
        <dbReference type="EMBL" id="PVI08449.1"/>
    </source>
</evidence>
<gene>
    <name evidence="1" type="ORF">DM02DRAFT_2999</name>
</gene>
<accession>A0A2V1EED4</accession>
<dbReference type="AlphaFoldDB" id="A0A2V1EED4"/>
<evidence type="ECO:0000313" key="2">
    <source>
        <dbReference type="Proteomes" id="UP000244855"/>
    </source>
</evidence>
<protein>
    <submittedName>
        <fullName evidence="1">Uncharacterized protein</fullName>
    </submittedName>
</protein>